<accession>A0ABQ1IC40</accession>
<dbReference type="Proteomes" id="UP000603352">
    <property type="component" value="Unassembled WGS sequence"/>
</dbReference>
<feature type="compositionally biased region" description="Basic and acidic residues" evidence="1">
    <location>
        <begin position="1"/>
        <end position="12"/>
    </location>
</feature>
<organism evidence="2 3">
    <name type="scientific">Tistrella bauzanensis</name>
    <dbReference type="NCBI Taxonomy" id="657419"/>
    <lineage>
        <taxon>Bacteria</taxon>
        <taxon>Pseudomonadati</taxon>
        <taxon>Pseudomonadota</taxon>
        <taxon>Alphaproteobacteria</taxon>
        <taxon>Geminicoccales</taxon>
        <taxon>Geminicoccaceae</taxon>
        <taxon>Tistrella</taxon>
    </lineage>
</organism>
<comment type="caution">
    <text evidence="2">The sequence shown here is derived from an EMBL/GenBank/DDBJ whole genome shotgun (WGS) entry which is preliminary data.</text>
</comment>
<protein>
    <submittedName>
        <fullName evidence="2">Uncharacterized protein</fullName>
    </submittedName>
</protein>
<proteinExistence type="predicted"/>
<reference evidence="3" key="1">
    <citation type="journal article" date="2019" name="Int. J. Syst. Evol. Microbiol.">
        <title>The Global Catalogue of Microorganisms (GCM) 10K type strain sequencing project: providing services to taxonomists for standard genome sequencing and annotation.</title>
        <authorList>
            <consortium name="The Broad Institute Genomics Platform"/>
            <consortium name="The Broad Institute Genome Sequencing Center for Infectious Disease"/>
            <person name="Wu L."/>
            <person name="Ma J."/>
        </authorList>
    </citation>
    <scope>NUCLEOTIDE SEQUENCE [LARGE SCALE GENOMIC DNA]</scope>
    <source>
        <strain evidence="3">CGMCC 1.10188</strain>
    </source>
</reference>
<feature type="region of interest" description="Disordered" evidence="1">
    <location>
        <begin position="1"/>
        <end position="20"/>
    </location>
</feature>
<gene>
    <name evidence="2" type="ORF">GCM10011505_13450</name>
</gene>
<evidence type="ECO:0000313" key="2">
    <source>
        <dbReference type="EMBL" id="GGB33269.1"/>
    </source>
</evidence>
<dbReference type="EMBL" id="BMDZ01000010">
    <property type="protein sequence ID" value="GGB33269.1"/>
    <property type="molecule type" value="Genomic_DNA"/>
</dbReference>
<feature type="region of interest" description="Disordered" evidence="1">
    <location>
        <begin position="33"/>
        <end position="64"/>
    </location>
</feature>
<sequence length="64" mass="7250">MDRTQRFIDKDPAGGSPARVEWRKACRQAGHVLRHLENEPANKIRPPACSRRGPKSASGEEDRR</sequence>
<name>A0ABQ1IC40_9PROT</name>
<evidence type="ECO:0000313" key="3">
    <source>
        <dbReference type="Proteomes" id="UP000603352"/>
    </source>
</evidence>
<keyword evidence="3" id="KW-1185">Reference proteome</keyword>
<evidence type="ECO:0000256" key="1">
    <source>
        <dbReference type="SAM" id="MobiDB-lite"/>
    </source>
</evidence>